<evidence type="ECO:0000256" key="1">
    <source>
        <dbReference type="SAM" id="Phobius"/>
    </source>
</evidence>
<organism evidence="2 3">
    <name type="scientific">Pontibacter ruber</name>
    <dbReference type="NCBI Taxonomy" id="1343895"/>
    <lineage>
        <taxon>Bacteria</taxon>
        <taxon>Pseudomonadati</taxon>
        <taxon>Bacteroidota</taxon>
        <taxon>Cytophagia</taxon>
        <taxon>Cytophagales</taxon>
        <taxon>Hymenobacteraceae</taxon>
        <taxon>Pontibacter</taxon>
    </lineage>
</organism>
<evidence type="ECO:0000313" key="2">
    <source>
        <dbReference type="EMBL" id="MFD2246994.1"/>
    </source>
</evidence>
<keyword evidence="1" id="KW-0812">Transmembrane</keyword>
<keyword evidence="1" id="KW-0472">Membrane</keyword>
<evidence type="ECO:0000313" key="3">
    <source>
        <dbReference type="Proteomes" id="UP001597374"/>
    </source>
</evidence>
<sequence>MKEEPEIISEKYLSIFIILVIGGLGSSAIAFYLINASLSDDYPQIWGLVLGALFGLFGLYGLIAVFLIDNLEVYRDRLVLKSITGKTKKVIYLSEIVTWTEIEKENKHQKWKDLTIYTVSNKYKISSSLYSNYSEIRNRLIKGKPRDLEIEKIWHKRNNLYWAIGAFIMGGLCFWSAYHFYADKDSTLSSDSLTTITGEITSPVEISSGAKSSRYIQIELKEYPGFSFDINGVAYAATDADEFVSRVKVGDRVSLSIPTDQYRKKLTKEEELGFWDKTVNYSFIQVYGLQDNHQSYLSTYAYGEEKKDDDKVGIWAFSLLCVFFSGIGIYVLLTSQK</sequence>
<gene>
    <name evidence="2" type="ORF">ACFSKP_12060</name>
</gene>
<reference evidence="3" key="1">
    <citation type="journal article" date="2019" name="Int. J. Syst. Evol. Microbiol.">
        <title>The Global Catalogue of Microorganisms (GCM) 10K type strain sequencing project: providing services to taxonomists for standard genome sequencing and annotation.</title>
        <authorList>
            <consortium name="The Broad Institute Genomics Platform"/>
            <consortium name="The Broad Institute Genome Sequencing Center for Infectious Disease"/>
            <person name="Wu L."/>
            <person name="Ma J."/>
        </authorList>
    </citation>
    <scope>NUCLEOTIDE SEQUENCE [LARGE SCALE GENOMIC DNA]</scope>
    <source>
        <strain evidence="3">CGMCC 4.1782</strain>
    </source>
</reference>
<feature type="transmembrane region" description="Helical" evidence="1">
    <location>
        <begin position="312"/>
        <end position="333"/>
    </location>
</feature>
<keyword evidence="3" id="KW-1185">Reference proteome</keyword>
<dbReference type="Proteomes" id="UP001597374">
    <property type="component" value="Unassembled WGS sequence"/>
</dbReference>
<feature type="transmembrane region" description="Helical" evidence="1">
    <location>
        <begin position="160"/>
        <end position="181"/>
    </location>
</feature>
<accession>A0ABW5CYR8</accession>
<comment type="caution">
    <text evidence="2">The sequence shown here is derived from an EMBL/GenBank/DDBJ whole genome shotgun (WGS) entry which is preliminary data.</text>
</comment>
<feature type="transmembrane region" description="Helical" evidence="1">
    <location>
        <begin position="12"/>
        <end position="33"/>
    </location>
</feature>
<feature type="transmembrane region" description="Helical" evidence="1">
    <location>
        <begin position="45"/>
        <end position="68"/>
    </location>
</feature>
<proteinExistence type="predicted"/>
<protein>
    <recommendedName>
        <fullName evidence="4">DUF3592 domain-containing protein</fullName>
    </recommendedName>
</protein>
<keyword evidence="1" id="KW-1133">Transmembrane helix</keyword>
<evidence type="ECO:0008006" key="4">
    <source>
        <dbReference type="Google" id="ProtNLM"/>
    </source>
</evidence>
<dbReference type="RefSeq" id="WP_250432203.1">
    <property type="nucleotide sequence ID" value="NZ_JALPRR010000006.1"/>
</dbReference>
<dbReference type="EMBL" id="JBHUIM010000002">
    <property type="protein sequence ID" value="MFD2246994.1"/>
    <property type="molecule type" value="Genomic_DNA"/>
</dbReference>
<name>A0ABW5CYR8_9BACT</name>